<dbReference type="GO" id="GO:0071555">
    <property type="term" value="P:cell wall organization"/>
    <property type="evidence" value="ECO:0007669"/>
    <property type="project" value="UniProtKB-KW"/>
</dbReference>
<comment type="caution">
    <text evidence="8">The sequence shown here is derived from an EMBL/GenBank/DDBJ whole genome shotgun (WGS) entry which is preliminary data.</text>
</comment>
<dbReference type="GO" id="GO:0005886">
    <property type="term" value="C:plasma membrane"/>
    <property type="evidence" value="ECO:0007669"/>
    <property type="project" value="UniProtKB-UniRule"/>
</dbReference>
<evidence type="ECO:0000256" key="6">
    <source>
        <dbReference type="ARBA" id="ARBA00023316"/>
    </source>
</evidence>
<dbReference type="PANTHER" id="PTHR30518:SF2">
    <property type="entry name" value="ENDOLYTIC MUREIN TRANSGLYCOSYLASE"/>
    <property type="match status" value="1"/>
</dbReference>
<proteinExistence type="inferred from homology"/>
<gene>
    <name evidence="7" type="primary">mltG</name>
    <name evidence="8" type="ORF">DFQ59_102492</name>
</gene>
<keyword evidence="7" id="KW-0997">Cell inner membrane</keyword>
<dbReference type="Pfam" id="PF02618">
    <property type="entry name" value="YceG"/>
    <property type="match status" value="1"/>
</dbReference>
<keyword evidence="4 7" id="KW-0472">Membrane</keyword>
<keyword evidence="3 7" id="KW-1133">Transmembrane helix</keyword>
<dbReference type="CDD" id="cd08010">
    <property type="entry name" value="MltG_like"/>
    <property type="match status" value="1"/>
</dbReference>
<organism evidence="8 9">
    <name type="scientific">Thioalbus denitrificans</name>
    <dbReference type="NCBI Taxonomy" id="547122"/>
    <lineage>
        <taxon>Bacteria</taxon>
        <taxon>Pseudomonadati</taxon>
        <taxon>Pseudomonadota</taxon>
        <taxon>Gammaproteobacteria</taxon>
        <taxon>Chromatiales</taxon>
        <taxon>Ectothiorhodospiraceae</taxon>
        <taxon>Thioalbus</taxon>
    </lineage>
</organism>
<comment type="similarity">
    <text evidence="7">Belongs to the transglycosylase MltG family.</text>
</comment>
<dbReference type="HAMAP" id="MF_02065">
    <property type="entry name" value="MltG"/>
    <property type="match status" value="1"/>
</dbReference>
<reference evidence="8 9" key="1">
    <citation type="submission" date="2018-07" db="EMBL/GenBank/DDBJ databases">
        <title>Genomic Encyclopedia of Type Strains, Phase IV (KMG-IV): sequencing the most valuable type-strain genomes for metagenomic binning, comparative biology and taxonomic classification.</title>
        <authorList>
            <person name="Goeker M."/>
        </authorList>
    </citation>
    <scope>NUCLEOTIDE SEQUENCE [LARGE SCALE GENOMIC DNA]</scope>
    <source>
        <strain evidence="8 9">DSM 26407</strain>
    </source>
</reference>
<evidence type="ECO:0000313" key="9">
    <source>
        <dbReference type="Proteomes" id="UP000252707"/>
    </source>
</evidence>
<evidence type="ECO:0000256" key="7">
    <source>
        <dbReference type="HAMAP-Rule" id="MF_02065"/>
    </source>
</evidence>
<feature type="site" description="Important for catalytic activity" evidence="7">
    <location>
        <position position="219"/>
    </location>
</feature>
<dbReference type="GO" id="GO:0008932">
    <property type="term" value="F:lytic endotransglycosylase activity"/>
    <property type="evidence" value="ECO:0007669"/>
    <property type="project" value="UniProtKB-UniRule"/>
</dbReference>
<evidence type="ECO:0000313" key="8">
    <source>
        <dbReference type="EMBL" id="RCX32139.1"/>
    </source>
</evidence>
<comment type="function">
    <text evidence="7">Functions as a peptidoglycan terminase that cleaves nascent peptidoglycan strands endolytically to terminate their elongation.</text>
</comment>
<keyword evidence="2 7" id="KW-0812">Transmembrane</keyword>
<evidence type="ECO:0000256" key="5">
    <source>
        <dbReference type="ARBA" id="ARBA00023239"/>
    </source>
</evidence>
<keyword evidence="9" id="KW-1185">Reference proteome</keyword>
<dbReference type="EC" id="4.2.2.29" evidence="7"/>
<protein>
    <recommendedName>
        <fullName evidence="7">Endolytic murein transglycosylase</fullName>
        <ecNumber evidence="7">4.2.2.29</ecNumber>
    </recommendedName>
    <alternativeName>
        <fullName evidence="7">Peptidoglycan lytic transglycosylase</fullName>
    </alternativeName>
    <alternativeName>
        <fullName evidence="7">Peptidoglycan polymerization terminase</fullName>
    </alternativeName>
</protein>
<dbReference type="InterPro" id="IPR003770">
    <property type="entry name" value="MLTG-like"/>
</dbReference>
<evidence type="ECO:0000256" key="1">
    <source>
        <dbReference type="ARBA" id="ARBA00022475"/>
    </source>
</evidence>
<dbReference type="AlphaFoldDB" id="A0A369CE04"/>
<dbReference type="Proteomes" id="UP000252707">
    <property type="component" value="Unassembled WGS sequence"/>
</dbReference>
<dbReference type="EMBL" id="QPJY01000002">
    <property type="protein sequence ID" value="RCX32139.1"/>
    <property type="molecule type" value="Genomic_DNA"/>
</dbReference>
<sequence length="347" mass="38403">MKRFLLIGLLLAVTVAGGAGAWLVGAWLDFRDRPLALPAEGLRVELPPGGNVQGLARDLARAGAIQHPLYLVFLARYEGVDRQLKAGEYAIVPGTTPRQLLARIAAGDVIEYSLTLVEGWNFRQVLEAVGRAEFLRHTLADTDPEGVMARIGHPGEHPEGRFFPDTYRYHKGMTDVAFLERAYRTMARHLEREWAGRDEGLPYESPYEALIMASIVEKETGVPEERPAIAGVFVRRLQRGMLLQTDPTVIYGLGQAFDGNLRRTHLQEDGPYNTYTRPGLPPSPIAMPGLEAIRAALHPAPGKDLYFVARGDGSHAFSASLAEHNRAVARYQLRRGRQAQENGEPNR</sequence>
<evidence type="ECO:0000256" key="4">
    <source>
        <dbReference type="ARBA" id="ARBA00023136"/>
    </source>
</evidence>
<dbReference type="GO" id="GO:0009252">
    <property type="term" value="P:peptidoglycan biosynthetic process"/>
    <property type="evidence" value="ECO:0007669"/>
    <property type="project" value="UniProtKB-UniRule"/>
</dbReference>
<keyword evidence="6 7" id="KW-0961">Cell wall biogenesis/degradation</keyword>
<keyword evidence="5 7" id="KW-0456">Lyase</keyword>
<dbReference type="Gene3D" id="3.30.1490.480">
    <property type="entry name" value="Endolytic murein transglycosylase"/>
    <property type="match status" value="1"/>
</dbReference>
<keyword evidence="1 7" id="KW-1003">Cell membrane</keyword>
<dbReference type="NCBIfam" id="TIGR00247">
    <property type="entry name" value="endolytic transglycosylase MltG"/>
    <property type="match status" value="1"/>
</dbReference>
<evidence type="ECO:0000256" key="2">
    <source>
        <dbReference type="ARBA" id="ARBA00022692"/>
    </source>
</evidence>
<name>A0A369CE04_9GAMM</name>
<comment type="catalytic activity">
    <reaction evidence="7">
        <text>a peptidoglycan chain = a peptidoglycan chain with N-acetyl-1,6-anhydromuramyl-[peptide] at the reducing end + a peptidoglycan chain with N-acetylglucosamine at the non-reducing end.</text>
        <dbReference type="EC" id="4.2.2.29"/>
    </reaction>
</comment>
<dbReference type="PANTHER" id="PTHR30518">
    <property type="entry name" value="ENDOLYTIC MUREIN TRANSGLYCOSYLASE"/>
    <property type="match status" value="1"/>
</dbReference>
<evidence type="ECO:0000256" key="3">
    <source>
        <dbReference type="ARBA" id="ARBA00022989"/>
    </source>
</evidence>
<dbReference type="OrthoDB" id="9814591at2"/>
<dbReference type="Gene3D" id="3.30.160.60">
    <property type="entry name" value="Classic Zinc Finger"/>
    <property type="match status" value="1"/>
</dbReference>
<dbReference type="RefSeq" id="WP_114278952.1">
    <property type="nucleotide sequence ID" value="NZ_QPJY01000002.1"/>
</dbReference>
<accession>A0A369CE04</accession>